<reference evidence="2" key="2">
    <citation type="submission" date="2023-06" db="EMBL/GenBank/DDBJ databases">
        <title>Genome assembly of Pristionchus species.</title>
        <authorList>
            <person name="Yoshida K."/>
            <person name="Sommer R.J."/>
        </authorList>
    </citation>
    <scope>NUCLEOTIDE SEQUENCE</scope>
    <source>
        <strain evidence="2">RS5460</strain>
    </source>
</reference>
<evidence type="ECO:0000313" key="2">
    <source>
        <dbReference type="EMBL" id="GMR46983.1"/>
    </source>
</evidence>
<dbReference type="PANTHER" id="PTHR11567:SF210">
    <property type="entry name" value="ACID PHOSPHATASE 5-RELATED"/>
    <property type="match status" value="1"/>
</dbReference>
<dbReference type="SUPFAM" id="SSF53254">
    <property type="entry name" value="Phosphoglycerate mutase-like"/>
    <property type="match status" value="1"/>
</dbReference>
<dbReference type="InterPro" id="IPR000560">
    <property type="entry name" value="His_Pase_clade-2"/>
</dbReference>
<dbReference type="EMBL" id="BTRK01000004">
    <property type="protein sequence ID" value="GMR46998.1"/>
    <property type="molecule type" value="Genomic_DNA"/>
</dbReference>
<dbReference type="InterPro" id="IPR029033">
    <property type="entry name" value="His_PPase_superfam"/>
</dbReference>
<dbReference type="Proteomes" id="UP001328107">
    <property type="component" value="Unassembled WGS sequence"/>
</dbReference>
<dbReference type="AlphaFoldDB" id="A0AAN5CM64"/>
<dbReference type="Pfam" id="PF00328">
    <property type="entry name" value="His_Phos_2"/>
    <property type="match status" value="1"/>
</dbReference>
<accession>A0AAN5CM64</accession>
<comment type="similarity">
    <text evidence="1">Belongs to the histidine acid phosphatase family.</text>
</comment>
<gene>
    <name evidence="2" type="ORF">PMAYCL1PPCAC_17178</name>
    <name evidence="3" type="ORF">PMAYCL1PPCAC_17188</name>
    <name evidence="4" type="ORF">PMAYCL1PPCAC_17193</name>
</gene>
<keyword evidence="5" id="KW-1185">Reference proteome</keyword>
<evidence type="ECO:0000313" key="3">
    <source>
        <dbReference type="EMBL" id="GMR46993.1"/>
    </source>
</evidence>
<sequence length="141" mass="15961">MRTLSRMLGILVVEKDDFNLTMPEWVTDRFYADLTQANNEGEDFVDGAAGFGLSEDTELLRLRGGFILKEFVKNFKDVINNSTTTRYFAYSGHDSTERALLLTLGLKNATVGPGNPDYTSVIACELWKRVEEYYVKTSLKN</sequence>
<name>A0AAN5CM64_9BILA</name>
<protein>
    <recommendedName>
        <fullName evidence="6">Phosphatase</fullName>
    </recommendedName>
</protein>
<evidence type="ECO:0000313" key="5">
    <source>
        <dbReference type="Proteomes" id="UP001328107"/>
    </source>
</evidence>
<dbReference type="EMBL" id="BTRK01000004">
    <property type="protein sequence ID" value="GMR46983.1"/>
    <property type="molecule type" value="Genomic_DNA"/>
</dbReference>
<organism evidence="2 5">
    <name type="scientific">Pristionchus mayeri</name>
    <dbReference type="NCBI Taxonomy" id="1317129"/>
    <lineage>
        <taxon>Eukaryota</taxon>
        <taxon>Metazoa</taxon>
        <taxon>Ecdysozoa</taxon>
        <taxon>Nematoda</taxon>
        <taxon>Chromadorea</taxon>
        <taxon>Rhabditida</taxon>
        <taxon>Rhabditina</taxon>
        <taxon>Diplogasteromorpha</taxon>
        <taxon>Diplogasteroidea</taxon>
        <taxon>Neodiplogasteridae</taxon>
        <taxon>Pristionchus</taxon>
    </lineage>
</organism>
<reference evidence="5" key="1">
    <citation type="submission" date="2022-10" db="EMBL/GenBank/DDBJ databases">
        <title>Genome assembly of Pristionchus species.</title>
        <authorList>
            <person name="Yoshida K."/>
            <person name="Sommer R.J."/>
        </authorList>
    </citation>
    <scope>NUCLEOTIDE SEQUENCE [LARGE SCALE GENOMIC DNA]</scope>
    <source>
        <strain evidence="3 5">RS5460</strain>
    </source>
</reference>
<dbReference type="GO" id="GO:0016791">
    <property type="term" value="F:phosphatase activity"/>
    <property type="evidence" value="ECO:0007669"/>
    <property type="project" value="TreeGrafter"/>
</dbReference>
<dbReference type="PANTHER" id="PTHR11567">
    <property type="entry name" value="ACID PHOSPHATASE-RELATED"/>
    <property type="match status" value="1"/>
</dbReference>
<dbReference type="InterPro" id="IPR050645">
    <property type="entry name" value="Histidine_acid_phosphatase"/>
</dbReference>
<dbReference type="Gene3D" id="3.40.50.1240">
    <property type="entry name" value="Phosphoglycerate mutase-like"/>
    <property type="match status" value="1"/>
</dbReference>
<evidence type="ECO:0000256" key="1">
    <source>
        <dbReference type="ARBA" id="ARBA00005375"/>
    </source>
</evidence>
<dbReference type="EMBL" id="BTRK01000004">
    <property type="protein sequence ID" value="GMR46993.1"/>
    <property type="molecule type" value="Genomic_DNA"/>
</dbReference>
<comment type="caution">
    <text evidence="2">The sequence shown here is derived from an EMBL/GenBank/DDBJ whole genome shotgun (WGS) entry which is preliminary data.</text>
</comment>
<evidence type="ECO:0000313" key="4">
    <source>
        <dbReference type="EMBL" id="GMR46998.1"/>
    </source>
</evidence>
<evidence type="ECO:0008006" key="6">
    <source>
        <dbReference type="Google" id="ProtNLM"/>
    </source>
</evidence>
<proteinExistence type="inferred from homology"/>